<organism evidence="1">
    <name type="scientific">Melanthalia intermedia</name>
    <dbReference type="NCBI Taxonomy" id="172989"/>
    <lineage>
        <taxon>Eukaryota</taxon>
        <taxon>Rhodophyta</taxon>
        <taxon>Florideophyceae</taxon>
        <taxon>Rhodymeniophycidae</taxon>
        <taxon>Gracilariales</taxon>
        <taxon>Gracilariaceae</taxon>
        <taxon>Melanthalia</taxon>
    </lineage>
</organism>
<accession>A0A345UB24</accession>
<keyword evidence="1" id="KW-0150">Chloroplast</keyword>
<dbReference type="EMBL" id="MH396016">
    <property type="protein sequence ID" value="AXI97660.1"/>
    <property type="molecule type" value="Genomic_DNA"/>
</dbReference>
<proteinExistence type="predicted"/>
<evidence type="ECO:0000313" key="1">
    <source>
        <dbReference type="EMBL" id="AXI97660.1"/>
    </source>
</evidence>
<dbReference type="AlphaFoldDB" id="A0A345UB24"/>
<keyword evidence="1" id="KW-0934">Plastid</keyword>
<dbReference type="RefSeq" id="YP_009511783.1">
    <property type="nucleotide sequence ID" value="NC_039145.1"/>
</dbReference>
<sequence>MKWRFMTLTHETQSYFIRRMSILNCRGFLDLPLSKTVLDQSYVYHLHHNTAIPFKFSLRGVPVDLDSNADLDEKLNALSEIFVKDLPIPEIEDKKSYFKLVKRESNATSRTNTNSCKEIEAAYPWGFVSYANLKKPKLRKKTRGRNQ</sequence>
<reference evidence="1" key="1">
    <citation type="submission" date="2018-05" db="EMBL/GenBank/DDBJ databases">
        <title>Organellar genomes of Gracilariaceae.</title>
        <authorList>
            <person name="Iha C."/>
            <person name="Oliveira M.C."/>
        </authorList>
    </citation>
    <scope>NUCLEOTIDE SEQUENCE</scope>
</reference>
<gene>
    <name evidence="1" type="primary">orf147</name>
</gene>
<name>A0A345UB24_9FLOR</name>
<geneLocation type="chloroplast" evidence="1"/>
<protein>
    <submittedName>
        <fullName evidence="1">Uncharacterized protein</fullName>
    </submittedName>
</protein>
<dbReference type="GeneID" id="37624341"/>